<dbReference type="Proteomes" id="UP000019402">
    <property type="component" value="Unassembled WGS sequence"/>
</dbReference>
<dbReference type="FunFam" id="3.40.30.10:FF:000007">
    <property type="entry name" value="Thioredoxin-dependent thiol peroxidase"/>
    <property type="match status" value="1"/>
</dbReference>
<evidence type="ECO:0000256" key="1">
    <source>
        <dbReference type="ARBA" id="ARBA00003330"/>
    </source>
</evidence>
<dbReference type="Gene3D" id="3.40.30.10">
    <property type="entry name" value="Glutaredoxin"/>
    <property type="match status" value="1"/>
</dbReference>
<dbReference type="Pfam" id="PF00578">
    <property type="entry name" value="AhpC-TSA"/>
    <property type="match status" value="1"/>
</dbReference>
<dbReference type="PIRSF" id="PIRSF000239">
    <property type="entry name" value="AHPC"/>
    <property type="match status" value="1"/>
</dbReference>
<keyword evidence="8" id="KW-0676">Redox-active center</keyword>
<accession>W7YQA5</accession>
<dbReference type="PANTHER" id="PTHR42801">
    <property type="entry name" value="THIOREDOXIN-DEPENDENT PEROXIDE REDUCTASE"/>
    <property type="match status" value="1"/>
</dbReference>
<dbReference type="AlphaFoldDB" id="W7YQA5"/>
<comment type="similarity">
    <text evidence="10">Belongs to the peroxiredoxin family. BCP/PrxQ subfamily.</text>
</comment>
<dbReference type="PROSITE" id="PS51352">
    <property type="entry name" value="THIOREDOXIN_2"/>
    <property type="match status" value="1"/>
</dbReference>
<keyword evidence="6" id="KW-0560">Oxidoreductase</keyword>
<gene>
    <name evidence="15" type="ORF">JCM21142_93294</name>
</gene>
<comment type="function">
    <text evidence="1">Thiol-specific peroxidase that catalyzes the reduction of hydrogen peroxide and organic hydroperoxides to water and alcohols, respectively. Plays a role in cell protection against oxidative stress by detoxifying peroxides and as sensor of hydrogen peroxide-mediated signaling events.</text>
</comment>
<dbReference type="InterPro" id="IPR013766">
    <property type="entry name" value="Thioredoxin_domain"/>
</dbReference>
<dbReference type="InterPro" id="IPR050924">
    <property type="entry name" value="Peroxiredoxin_BCP/PrxQ"/>
</dbReference>
<dbReference type="GO" id="GO:0008379">
    <property type="term" value="F:thioredoxin peroxidase activity"/>
    <property type="evidence" value="ECO:0007669"/>
    <property type="project" value="TreeGrafter"/>
</dbReference>
<dbReference type="InterPro" id="IPR036249">
    <property type="entry name" value="Thioredoxin-like_sf"/>
</dbReference>
<evidence type="ECO:0000256" key="12">
    <source>
        <dbReference type="ARBA" id="ARBA00049091"/>
    </source>
</evidence>
<dbReference type="SUPFAM" id="SSF52833">
    <property type="entry name" value="Thioredoxin-like"/>
    <property type="match status" value="1"/>
</dbReference>
<evidence type="ECO:0000256" key="8">
    <source>
        <dbReference type="ARBA" id="ARBA00023284"/>
    </source>
</evidence>
<evidence type="ECO:0000259" key="14">
    <source>
        <dbReference type="PROSITE" id="PS51352"/>
    </source>
</evidence>
<evidence type="ECO:0000313" key="16">
    <source>
        <dbReference type="Proteomes" id="UP000019402"/>
    </source>
</evidence>
<proteinExistence type="inferred from homology"/>
<feature type="domain" description="Thioredoxin" evidence="14">
    <location>
        <begin position="4"/>
        <end position="155"/>
    </location>
</feature>
<dbReference type="InterPro" id="IPR000866">
    <property type="entry name" value="AhpC/TSA"/>
</dbReference>
<dbReference type="RefSeq" id="WP_027470916.1">
    <property type="nucleotide sequence ID" value="NZ_BAMD01000049.1"/>
</dbReference>
<keyword evidence="4" id="KW-0575">Peroxidase</keyword>
<evidence type="ECO:0000256" key="5">
    <source>
        <dbReference type="ARBA" id="ARBA00022862"/>
    </source>
</evidence>
<keyword evidence="7" id="KW-1015">Disulfide bond</keyword>
<organism evidence="15 16">
    <name type="scientific">Saccharicrinis fermentans DSM 9555 = JCM 21142</name>
    <dbReference type="NCBI Taxonomy" id="869213"/>
    <lineage>
        <taxon>Bacteria</taxon>
        <taxon>Pseudomonadati</taxon>
        <taxon>Bacteroidota</taxon>
        <taxon>Bacteroidia</taxon>
        <taxon>Marinilabiliales</taxon>
        <taxon>Marinilabiliaceae</taxon>
        <taxon>Saccharicrinis</taxon>
    </lineage>
</organism>
<name>W7YQA5_9BACT</name>
<dbReference type="PANTHER" id="PTHR42801:SF4">
    <property type="entry name" value="AHPC_TSA FAMILY PROTEIN"/>
    <property type="match status" value="1"/>
</dbReference>
<dbReference type="GO" id="GO:0034599">
    <property type="term" value="P:cellular response to oxidative stress"/>
    <property type="evidence" value="ECO:0007669"/>
    <property type="project" value="TreeGrafter"/>
</dbReference>
<evidence type="ECO:0000313" key="15">
    <source>
        <dbReference type="EMBL" id="GAF04584.1"/>
    </source>
</evidence>
<comment type="caution">
    <text evidence="15">The sequence shown here is derived from an EMBL/GenBank/DDBJ whole genome shotgun (WGS) entry which is preliminary data.</text>
</comment>
<evidence type="ECO:0000256" key="6">
    <source>
        <dbReference type="ARBA" id="ARBA00023002"/>
    </source>
</evidence>
<evidence type="ECO:0000256" key="4">
    <source>
        <dbReference type="ARBA" id="ARBA00022559"/>
    </source>
</evidence>
<keyword evidence="5" id="KW-0049">Antioxidant</keyword>
<dbReference type="OrthoDB" id="9812811at2"/>
<dbReference type="CDD" id="cd03017">
    <property type="entry name" value="PRX_BCP"/>
    <property type="match status" value="1"/>
</dbReference>
<evidence type="ECO:0000256" key="9">
    <source>
        <dbReference type="ARBA" id="ARBA00032824"/>
    </source>
</evidence>
<feature type="active site" description="Cysteine sulfenic acid (-SOH) intermediate; for peroxidase activity" evidence="13">
    <location>
        <position position="46"/>
    </location>
</feature>
<comment type="subunit">
    <text evidence="2">Monomer.</text>
</comment>
<evidence type="ECO:0000256" key="3">
    <source>
        <dbReference type="ARBA" id="ARBA00013017"/>
    </source>
</evidence>
<sequence>MDILKEGDKAPAFTGINQDNQLISLSDFAGKKVILYFYPKDNTPGCTAESCNLNDNYGELSQKGFEVIGISPDSTASHLKFIAKHNLQFNLIADTQKEILELYNAWGLKKLYGKEYMGVLRTTFIINEEGIIEKIIKKVKTKDHTQQIYKELELI</sequence>
<dbReference type="GO" id="GO:0045454">
    <property type="term" value="P:cell redox homeostasis"/>
    <property type="evidence" value="ECO:0007669"/>
    <property type="project" value="TreeGrafter"/>
</dbReference>
<dbReference type="EMBL" id="BAMD01000049">
    <property type="protein sequence ID" value="GAF04584.1"/>
    <property type="molecule type" value="Genomic_DNA"/>
</dbReference>
<dbReference type="EC" id="1.11.1.24" evidence="3"/>
<dbReference type="STRING" id="869213.GCA_000517085_00981"/>
<evidence type="ECO:0000256" key="11">
    <source>
        <dbReference type="ARBA" id="ARBA00042639"/>
    </source>
</evidence>
<comment type="catalytic activity">
    <reaction evidence="12">
        <text>a hydroperoxide + [thioredoxin]-dithiol = an alcohol + [thioredoxin]-disulfide + H2O</text>
        <dbReference type="Rhea" id="RHEA:62620"/>
        <dbReference type="Rhea" id="RHEA-COMP:10698"/>
        <dbReference type="Rhea" id="RHEA-COMP:10700"/>
        <dbReference type="ChEBI" id="CHEBI:15377"/>
        <dbReference type="ChEBI" id="CHEBI:29950"/>
        <dbReference type="ChEBI" id="CHEBI:30879"/>
        <dbReference type="ChEBI" id="CHEBI:35924"/>
        <dbReference type="ChEBI" id="CHEBI:50058"/>
        <dbReference type="EC" id="1.11.1.24"/>
    </reaction>
</comment>
<dbReference type="NCBIfam" id="NF006960">
    <property type="entry name" value="PRK09437.1"/>
    <property type="match status" value="1"/>
</dbReference>
<protein>
    <recommendedName>
        <fullName evidence="3">thioredoxin-dependent peroxiredoxin</fullName>
        <ecNumber evidence="3">1.11.1.24</ecNumber>
    </recommendedName>
    <alternativeName>
        <fullName evidence="9">Thioredoxin peroxidase</fullName>
    </alternativeName>
    <alternativeName>
        <fullName evidence="11">Thioredoxin-dependent peroxiredoxin Bcp</fullName>
    </alternativeName>
</protein>
<keyword evidence="16" id="KW-1185">Reference proteome</keyword>
<evidence type="ECO:0000256" key="13">
    <source>
        <dbReference type="PIRSR" id="PIRSR000239-1"/>
    </source>
</evidence>
<reference evidence="15 16" key="1">
    <citation type="journal article" date="2014" name="Genome Announc.">
        <title>Draft Genome Sequence of Cytophaga fermentans JCM 21142T, a Facultative Anaerobe Isolated from Marine Mud.</title>
        <authorList>
            <person name="Starns D."/>
            <person name="Oshima K."/>
            <person name="Suda W."/>
            <person name="Iino T."/>
            <person name="Yuki M."/>
            <person name="Inoue J."/>
            <person name="Kitamura K."/>
            <person name="Iida T."/>
            <person name="Darby A."/>
            <person name="Hattori M."/>
            <person name="Ohkuma M."/>
        </authorList>
    </citation>
    <scope>NUCLEOTIDE SEQUENCE [LARGE SCALE GENOMIC DNA]</scope>
    <source>
        <strain evidence="15 16">JCM 21142</strain>
    </source>
</reference>
<evidence type="ECO:0000256" key="10">
    <source>
        <dbReference type="ARBA" id="ARBA00038489"/>
    </source>
</evidence>
<dbReference type="InterPro" id="IPR024706">
    <property type="entry name" value="Peroxiredoxin_AhpC-typ"/>
</dbReference>
<evidence type="ECO:0000256" key="2">
    <source>
        <dbReference type="ARBA" id="ARBA00011245"/>
    </source>
</evidence>
<dbReference type="GO" id="GO:0005737">
    <property type="term" value="C:cytoplasm"/>
    <property type="evidence" value="ECO:0007669"/>
    <property type="project" value="TreeGrafter"/>
</dbReference>
<dbReference type="eggNOG" id="COG1225">
    <property type="taxonomic scope" value="Bacteria"/>
</dbReference>
<evidence type="ECO:0000256" key="7">
    <source>
        <dbReference type="ARBA" id="ARBA00023157"/>
    </source>
</evidence>